<dbReference type="Pfam" id="PF04229">
    <property type="entry name" value="GrpB"/>
    <property type="match status" value="1"/>
</dbReference>
<keyword evidence="1" id="KW-0808">Transferase</keyword>
<reference evidence="1 4" key="2">
    <citation type="submission" date="2020-08" db="EMBL/GenBank/DDBJ databases">
        <title>Genomic Encyclopedia of Type Strains, Phase IV (KMG-IV): sequencing the most valuable type-strain genomes for metagenomic binning, comparative biology and taxonomic classification.</title>
        <authorList>
            <person name="Goeker M."/>
        </authorList>
    </citation>
    <scope>NUCLEOTIDE SEQUENCE [LARGE SCALE GENOMIC DNA]</scope>
    <source>
        <strain evidence="1 4">DSM 100021</strain>
    </source>
</reference>
<keyword evidence="3" id="KW-1185">Reference proteome</keyword>
<name>A0A1Q9A455_9HYPH</name>
<dbReference type="AlphaFoldDB" id="A0A1Q9A455"/>
<dbReference type="InterPro" id="IPR007344">
    <property type="entry name" value="GrpB/CoaE"/>
</dbReference>
<evidence type="ECO:0000313" key="4">
    <source>
        <dbReference type="Proteomes" id="UP000544107"/>
    </source>
</evidence>
<organism evidence="2 3">
    <name type="scientific">Allorhizobium taibaishanense</name>
    <dbReference type="NCBI Taxonomy" id="887144"/>
    <lineage>
        <taxon>Bacteria</taxon>
        <taxon>Pseudomonadati</taxon>
        <taxon>Pseudomonadota</taxon>
        <taxon>Alphaproteobacteria</taxon>
        <taxon>Hyphomicrobiales</taxon>
        <taxon>Rhizobiaceae</taxon>
        <taxon>Rhizobium/Agrobacterium group</taxon>
        <taxon>Allorhizobium</taxon>
    </lineage>
</organism>
<dbReference type="SUPFAM" id="SSF81301">
    <property type="entry name" value="Nucleotidyltransferase"/>
    <property type="match status" value="1"/>
</dbReference>
<dbReference type="EMBL" id="MKIN01000022">
    <property type="protein sequence ID" value="OLP49312.1"/>
    <property type="molecule type" value="Genomic_DNA"/>
</dbReference>
<evidence type="ECO:0000313" key="1">
    <source>
        <dbReference type="EMBL" id="MBB4006359.1"/>
    </source>
</evidence>
<dbReference type="GO" id="GO:0016740">
    <property type="term" value="F:transferase activity"/>
    <property type="evidence" value="ECO:0007669"/>
    <property type="project" value="UniProtKB-KW"/>
</dbReference>
<dbReference type="InterPro" id="IPR043519">
    <property type="entry name" value="NT_sf"/>
</dbReference>
<dbReference type="EMBL" id="JACIED010000001">
    <property type="protein sequence ID" value="MBB4006359.1"/>
    <property type="molecule type" value="Genomic_DNA"/>
</dbReference>
<dbReference type="Proteomes" id="UP000185598">
    <property type="component" value="Unassembled WGS sequence"/>
</dbReference>
<protein>
    <submittedName>
        <fullName evidence="1">GrpB-like predicted nucleotidyltransferase (UPF0157 family)</fullName>
    </submittedName>
</protein>
<proteinExistence type="predicted"/>
<reference evidence="2 3" key="1">
    <citation type="submission" date="2016-09" db="EMBL/GenBank/DDBJ databases">
        <title>Rhizobium oryziradicis sp. nov., isolated from the root of rice.</title>
        <authorList>
            <person name="Zhao J."/>
            <person name="Zhang X."/>
        </authorList>
    </citation>
    <scope>NUCLEOTIDE SEQUENCE [LARGE SCALE GENOMIC DNA]</scope>
    <source>
        <strain evidence="2 3">14971</strain>
    </source>
</reference>
<dbReference type="STRING" id="887144.BJF91_19860"/>
<comment type="caution">
    <text evidence="2">The sequence shown here is derived from an EMBL/GenBank/DDBJ whole genome shotgun (WGS) entry which is preliminary data.</text>
</comment>
<dbReference type="PANTHER" id="PTHR34822:SF1">
    <property type="entry name" value="GRPB FAMILY PROTEIN"/>
    <property type="match status" value="1"/>
</dbReference>
<evidence type="ECO:0000313" key="2">
    <source>
        <dbReference type="EMBL" id="OLP49312.1"/>
    </source>
</evidence>
<accession>A0A1Q9A455</accession>
<sequence length="190" mass="21455">MSIQIVPPRPEWATEFKVISETLTEAFGTLAVRIEHIGSTSVPGLAAKDIVDVQVSVHSLDLPEDISTRLSRLGFNLFENIWRDHVPPNEDPNPELWTKRYAKSMAGTRAANVHIRRLGAPNERYPRLFRDYLRACPAAVATYALIKRELAARHSDDLDAYYAIKDPVCDLIIGAAEQWAVEHWIDQTPQ</sequence>
<dbReference type="Proteomes" id="UP000544107">
    <property type="component" value="Unassembled WGS sequence"/>
</dbReference>
<dbReference type="RefSeq" id="WP_075615101.1">
    <property type="nucleotide sequence ID" value="NZ_JACIED010000001.1"/>
</dbReference>
<dbReference type="Gene3D" id="3.30.460.10">
    <property type="entry name" value="Beta Polymerase, domain 2"/>
    <property type="match status" value="1"/>
</dbReference>
<evidence type="ECO:0000313" key="3">
    <source>
        <dbReference type="Proteomes" id="UP000185598"/>
    </source>
</evidence>
<dbReference type="PANTHER" id="PTHR34822">
    <property type="entry name" value="GRPB DOMAIN PROTEIN (AFU_ORTHOLOGUE AFUA_1G01530)"/>
    <property type="match status" value="1"/>
</dbReference>
<gene>
    <name evidence="2" type="ORF">BJF91_19860</name>
    <name evidence="1" type="ORF">GGQ71_000595</name>
</gene>